<proteinExistence type="predicted"/>
<keyword evidence="2" id="KW-1185">Reference proteome</keyword>
<dbReference type="EMBL" id="KN427743">
    <property type="protein sequence ID" value="KHG24166.1"/>
    <property type="molecule type" value="Genomic_DNA"/>
</dbReference>
<evidence type="ECO:0000313" key="2">
    <source>
        <dbReference type="Proteomes" id="UP000032142"/>
    </source>
</evidence>
<sequence length="11" mass="1149">MAVASNRVKAC</sequence>
<accession>A0A0B0PL85</accession>
<organism evidence="1 2">
    <name type="scientific">Gossypium arboreum</name>
    <name type="common">Tree cotton</name>
    <name type="synonym">Gossypium nanking</name>
    <dbReference type="NCBI Taxonomy" id="29729"/>
    <lineage>
        <taxon>Eukaryota</taxon>
        <taxon>Viridiplantae</taxon>
        <taxon>Streptophyta</taxon>
        <taxon>Embryophyta</taxon>
        <taxon>Tracheophyta</taxon>
        <taxon>Spermatophyta</taxon>
        <taxon>Magnoliopsida</taxon>
        <taxon>eudicotyledons</taxon>
        <taxon>Gunneridae</taxon>
        <taxon>Pentapetalae</taxon>
        <taxon>rosids</taxon>
        <taxon>malvids</taxon>
        <taxon>Malvales</taxon>
        <taxon>Malvaceae</taxon>
        <taxon>Malvoideae</taxon>
        <taxon>Gossypium</taxon>
    </lineage>
</organism>
<dbReference type="Proteomes" id="UP000032142">
    <property type="component" value="Unassembled WGS sequence"/>
</dbReference>
<evidence type="ECO:0000313" key="1">
    <source>
        <dbReference type="EMBL" id="KHG24166.1"/>
    </source>
</evidence>
<gene>
    <name evidence="1" type="ORF">F383_06557</name>
</gene>
<reference evidence="2" key="1">
    <citation type="submission" date="2014-09" db="EMBL/GenBank/DDBJ databases">
        <authorList>
            <person name="Mudge J."/>
            <person name="Ramaraj T."/>
            <person name="Lindquist I.E."/>
            <person name="Bharti A.K."/>
            <person name="Sundararajan A."/>
            <person name="Cameron C.T."/>
            <person name="Woodward J.E."/>
            <person name="May G.D."/>
            <person name="Brubaker C."/>
            <person name="Broadhvest J."/>
            <person name="Wilkins T.A."/>
        </authorList>
    </citation>
    <scope>NUCLEOTIDE SEQUENCE</scope>
    <source>
        <strain evidence="2">cv. AKA8401</strain>
    </source>
</reference>
<protein>
    <submittedName>
        <fullName evidence="1">Uncharacterized protein</fullName>
    </submittedName>
</protein>
<name>A0A0B0PL85_GOSAR</name>